<dbReference type="Proteomes" id="UP000765509">
    <property type="component" value="Unassembled WGS sequence"/>
</dbReference>
<protein>
    <recommendedName>
        <fullName evidence="1">Reverse transcriptase domain-containing protein</fullName>
    </recommendedName>
</protein>
<dbReference type="Gene3D" id="3.10.10.10">
    <property type="entry name" value="HIV Type 1 Reverse Transcriptase, subunit A, domain 1"/>
    <property type="match status" value="1"/>
</dbReference>
<keyword evidence="3" id="KW-1185">Reference proteome</keyword>
<dbReference type="Gene3D" id="3.30.70.270">
    <property type="match status" value="1"/>
</dbReference>
<dbReference type="PANTHER" id="PTHR24559">
    <property type="entry name" value="TRANSPOSON TY3-I GAG-POL POLYPROTEIN"/>
    <property type="match status" value="1"/>
</dbReference>
<dbReference type="CDD" id="cd01647">
    <property type="entry name" value="RT_LTR"/>
    <property type="match status" value="1"/>
</dbReference>
<dbReference type="Pfam" id="PF00078">
    <property type="entry name" value="RVT_1"/>
    <property type="match status" value="1"/>
</dbReference>
<dbReference type="PROSITE" id="PS50878">
    <property type="entry name" value="RT_POL"/>
    <property type="match status" value="1"/>
</dbReference>
<dbReference type="InterPro" id="IPR043128">
    <property type="entry name" value="Rev_trsase/Diguanyl_cyclase"/>
</dbReference>
<dbReference type="SUPFAM" id="SSF56672">
    <property type="entry name" value="DNA/RNA polymerases"/>
    <property type="match status" value="1"/>
</dbReference>
<gene>
    <name evidence="2" type="ORF">O181_071976</name>
</gene>
<feature type="domain" description="Reverse transcriptase" evidence="1">
    <location>
        <begin position="30"/>
        <end position="164"/>
    </location>
</feature>
<evidence type="ECO:0000259" key="1">
    <source>
        <dbReference type="PROSITE" id="PS50878"/>
    </source>
</evidence>
<dbReference type="InterPro" id="IPR043502">
    <property type="entry name" value="DNA/RNA_pol_sf"/>
</dbReference>
<proteinExistence type="predicted"/>
<organism evidence="2 3">
    <name type="scientific">Austropuccinia psidii MF-1</name>
    <dbReference type="NCBI Taxonomy" id="1389203"/>
    <lineage>
        <taxon>Eukaryota</taxon>
        <taxon>Fungi</taxon>
        <taxon>Dikarya</taxon>
        <taxon>Basidiomycota</taxon>
        <taxon>Pucciniomycotina</taxon>
        <taxon>Pucciniomycetes</taxon>
        <taxon>Pucciniales</taxon>
        <taxon>Sphaerophragmiaceae</taxon>
        <taxon>Austropuccinia</taxon>
    </lineage>
</organism>
<dbReference type="EMBL" id="AVOT02037573">
    <property type="protein sequence ID" value="MBW0532261.1"/>
    <property type="molecule type" value="Genomic_DNA"/>
</dbReference>
<evidence type="ECO:0000313" key="3">
    <source>
        <dbReference type="Proteomes" id="UP000765509"/>
    </source>
</evidence>
<sequence length="164" mass="18740">MEGFLPPVGVIYSLSNQYSDTLRAYIPENVEKGFIQPSCSSTGAPVLFVKKKDGSLHLCVDYRKLNCVTRKNNYPFHPMNQHLNFYNSSSIFSKIDLRGAYNLLRIKEGDDHLTAFRTEYGSHEYLVMPFGVTNSPASFENLVSDIFQDLMDVFLVVYLDYIMV</sequence>
<dbReference type="InterPro" id="IPR053134">
    <property type="entry name" value="RNA-dir_DNA_polymerase"/>
</dbReference>
<evidence type="ECO:0000313" key="2">
    <source>
        <dbReference type="EMBL" id="MBW0532261.1"/>
    </source>
</evidence>
<dbReference type="InterPro" id="IPR000477">
    <property type="entry name" value="RT_dom"/>
</dbReference>
<dbReference type="OrthoDB" id="3250101at2759"/>
<accession>A0A9Q3F1R5</accession>
<reference evidence="2" key="1">
    <citation type="submission" date="2021-03" db="EMBL/GenBank/DDBJ databases">
        <title>Draft genome sequence of rust myrtle Austropuccinia psidii MF-1, a brazilian biotype.</title>
        <authorList>
            <person name="Quecine M.C."/>
            <person name="Pachon D.M.R."/>
            <person name="Bonatelli M.L."/>
            <person name="Correr F.H."/>
            <person name="Franceschini L.M."/>
            <person name="Leite T.F."/>
            <person name="Margarido G.R.A."/>
            <person name="Almeida C.A."/>
            <person name="Ferrarezi J.A."/>
            <person name="Labate C.A."/>
        </authorList>
    </citation>
    <scope>NUCLEOTIDE SEQUENCE</scope>
    <source>
        <strain evidence="2">MF-1</strain>
    </source>
</reference>
<dbReference type="PANTHER" id="PTHR24559:SF440">
    <property type="entry name" value="RIBONUCLEASE H"/>
    <property type="match status" value="1"/>
</dbReference>
<name>A0A9Q3F1R5_9BASI</name>
<dbReference type="AlphaFoldDB" id="A0A9Q3F1R5"/>
<comment type="caution">
    <text evidence="2">The sequence shown here is derived from an EMBL/GenBank/DDBJ whole genome shotgun (WGS) entry which is preliminary data.</text>
</comment>